<feature type="transmembrane region" description="Helical" evidence="6">
    <location>
        <begin position="48"/>
        <end position="67"/>
    </location>
</feature>
<evidence type="ECO:0000313" key="8">
    <source>
        <dbReference type="EMBL" id="TWI07124.1"/>
    </source>
</evidence>
<name>A0A562LHM2_9BRAD</name>
<feature type="transmembrane region" description="Helical" evidence="6">
    <location>
        <begin position="105"/>
        <end position="132"/>
    </location>
</feature>
<keyword evidence="9" id="KW-1185">Reference proteome</keyword>
<evidence type="ECO:0000256" key="3">
    <source>
        <dbReference type="ARBA" id="ARBA00022692"/>
    </source>
</evidence>
<evidence type="ECO:0000256" key="6">
    <source>
        <dbReference type="SAM" id="Phobius"/>
    </source>
</evidence>
<evidence type="ECO:0000256" key="4">
    <source>
        <dbReference type="ARBA" id="ARBA00022989"/>
    </source>
</evidence>
<dbReference type="AlphaFoldDB" id="A0A562LHM2"/>
<protein>
    <submittedName>
        <fullName evidence="8">Prepilin peptidase CpaA</fullName>
    </submittedName>
</protein>
<dbReference type="EMBL" id="VLKL01000005">
    <property type="protein sequence ID" value="TWI07124.1"/>
    <property type="molecule type" value="Genomic_DNA"/>
</dbReference>
<dbReference type="InterPro" id="IPR052218">
    <property type="entry name" value="Preflagellin_Peptidase"/>
</dbReference>
<feature type="transmembrane region" description="Helical" evidence="6">
    <location>
        <begin position="74"/>
        <end position="93"/>
    </location>
</feature>
<evidence type="ECO:0000256" key="1">
    <source>
        <dbReference type="ARBA" id="ARBA00004651"/>
    </source>
</evidence>
<evidence type="ECO:0000256" key="5">
    <source>
        <dbReference type="ARBA" id="ARBA00023136"/>
    </source>
</evidence>
<reference evidence="8 9" key="1">
    <citation type="journal article" date="2015" name="Stand. Genomic Sci.">
        <title>Genomic Encyclopedia of Bacterial and Archaeal Type Strains, Phase III: the genomes of soil and plant-associated and newly described type strains.</title>
        <authorList>
            <person name="Whitman W.B."/>
            <person name="Woyke T."/>
            <person name="Klenk H.P."/>
            <person name="Zhou Y."/>
            <person name="Lilburn T.G."/>
            <person name="Beck B.J."/>
            <person name="De Vos P."/>
            <person name="Vandamme P."/>
            <person name="Eisen J.A."/>
            <person name="Garrity G."/>
            <person name="Hugenholtz P."/>
            <person name="Kyrpides N.C."/>
        </authorList>
    </citation>
    <scope>NUCLEOTIDE SEQUENCE [LARGE SCALE GENOMIC DNA]</scope>
    <source>
        <strain evidence="8 9">CGMCC 1.10947</strain>
    </source>
</reference>
<dbReference type="Pfam" id="PF01478">
    <property type="entry name" value="Peptidase_A24"/>
    <property type="match status" value="1"/>
</dbReference>
<comment type="caution">
    <text evidence="8">The sequence shown here is derived from an EMBL/GenBank/DDBJ whole genome shotgun (WGS) entry which is preliminary data.</text>
</comment>
<feature type="transmembrane region" description="Helical" evidence="6">
    <location>
        <begin position="21"/>
        <end position="42"/>
    </location>
</feature>
<organism evidence="8 9">
    <name type="scientific">Bradyrhizobium daqingense</name>
    <dbReference type="NCBI Taxonomy" id="993502"/>
    <lineage>
        <taxon>Bacteria</taxon>
        <taxon>Pseudomonadati</taxon>
        <taxon>Pseudomonadota</taxon>
        <taxon>Alphaproteobacteria</taxon>
        <taxon>Hyphomicrobiales</taxon>
        <taxon>Nitrobacteraceae</taxon>
        <taxon>Bradyrhizobium</taxon>
    </lineage>
</organism>
<accession>A0A562LHM2</accession>
<keyword evidence="4 6" id="KW-1133">Transmembrane helix</keyword>
<sequence length="190" mass="20214">MPGASFREQPGPKTQPMILDLARLMLFPALMAFAAASDLFTMTISNRVSLVLVAGFFALALAGGMAPYEVLSHVGAGALVLVVAFGCFAMGWVGGGDAKVAASVALWFGFAHLMNFLLYASLFGGALTLLLLQFRQWPLPYGLAGQAWLARLHAKESGIPYGIALALSALMVYPETEWVKAIDLAHLALR</sequence>
<keyword evidence="2" id="KW-1003">Cell membrane</keyword>
<comment type="subcellular location">
    <subcellularLocation>
        <location evidence="1">Cell membrane</location>
        <topology evidence="1">Multi-pass membrane protein</topology>
    </subcellularLocation>
</comment>
<evidence type="ECO:0000259" key="7">
    <source>
        <dbReference type="Pfam" id="PF01478"/>
    </source>
</evidence>
<dbReference type="PANTHER" id="PTHR36506:SF1">
    <property type="entry name" value="PREFLAGELLIN PEPTIDASE"/>
    <property type="match status" value="1"/>
</dbReference>
<dbReference type="GO" id="GO:0004190">
    <property type="term" value="F:aspartic-type endopeptidase activity"/>
    <property type="evidence" value="ECO:0007669"/>
    <property type="project" value="InterPro"/>
</dbReference>
<dbReference type="InterPro" id="IPR000045">
    <property type="entry name" value="Prepilin_IV_endopep_pep"/>
</dbReference>
<evidence type="ECO:0000313" key="9">
    <source>
        <dbReference type="Proteomes" id="UP000317176"/>
    </source>
</evidence>
<dbReference type="Proteomes" id="UP000317176">
    <property type="component" value="Unassembled WGS sequence"/>
</dbReference>
<evidence type="ECO:0000256" key="2">
    <source>
        <dbReference type="ARBA" id="ARBA00022475"/>
    </source>
</evidence>
<gene>
    <name evidence="8" type="ORF">IQ17_02512</name>
</gene>
<dbReference type="PANTHER" id="PTHR36506">
    <property type="entry name" value="PREFLAGELLIN PEPTIDASE"/>
    <property type="match status" value="1"/>
</dbReference>
<keyword evidence="5 6" id="KW-0472">Membrane</keyword>
<proteinExistence type="predicted"/>
<dbReference type="Gene3D" id="1.20.120.1220">
    <property type="match status" value="1"/>
</dbReference>
<feature type="domain" description="Prepilin type IV endopeptidase peptidase" evidence="7">
    <location>
        <begin position="25"/>
        <end position="129"/>
    </location>
</feature>
<keyword evidence="3 6" id="KW-0812">Transmembrane</keyword>
<dbReference type="GO" id="GO:0005886">
    <property type="term" value="C:plasma membrane"/>
    <property type="evidence" value="ECO:0007669"/>
    <property type="project" value="UniProtKB-SubCell"/>
</dbReference>